<feature type="domain" description="NAD-dependent epimerase/dehydratase" evidence="1">
    <location>
        <begin position="24"/>
        <end position="220"/>
    </location>
</feature>
<gene>
    <name evidence="2" type="ORF">SAMN04487859_103158</name>
</gene>
<protein>
    <submittedName>
        <fullName evidence="2">Nucleoside-diphosphate-sugar epimerase</fullName>
    </submittedName>
</protein>
<dbReference type="Pfam" id="PF01370">
    <property type="entry name" value="Epimerase"/>
    <property type="match status" value="1"/>
</dbReference>
<sequence length="341" mass="35599">MLLPLRFAVPDQTGTAGQVSQIKIALTGATGFVGRTLLAKLDAAQVAVTALARAQPGRELTDGANLRWITGEMDQPDRLADFLAGADVVIHCAGATKALDARAFHAVNATATETLVRAAAQAGVGHFILMSSLAASRPRVSDYAASKAAGEELALAEAGDMTLTTVRAPAVIGPGDQATAPLFSLIARGWMPVLGGKARSARFSVIDVQDLATLLIDLARPGATPVKGRTFAPYGHHSLGWSDMAASGARVTGRKVREIPLPMPLATLVGHGADLAARVTGTAQVFSSGKVREMRAGDWIGDTPLETITPLDVTMRRCLNPFLRLGNATNQVVADNDRSPE</sequence>
<evidence type="ECO:0000313" key="2">
    <source>
        <dbReference type="EMBL" id="SFN48534.1"/>
    </source>
</evidence>
<dbReference type="STRING" id="1005928.SAMN04487859_103158"/>
<dbReference type="InterPro" id="IPR051207">
    <property type="entry name" value="ComplexI_NDUFA9_subunit"/>
</dbReference>
<reference evidence="3" key="1">
    <citation type="submission" date="2016-10" db="EMBL/GenBank/DDBJ databases">
        <authorList>
            <person name="Varghese N."/>
            <person name="Submissions S."/>
        </authorList>
    </citation>
    <scope>NUCLEOTIDE SEQUENCE [LARGE SCALE GENOMIC DNA]</scope>
    <source>
        <strain evidence="3">DSM 28463</strain>
    </source>
</reference>
<dbReference type="InterPro" id="IPR001509">
    <property type="entry name" value="Epimerase_deHydtase"/>
</dbReference>
<organism evidence="2 3">
    <name type="scientific">Roseovarius lutimaris</name>
    <dbReference type="NCBI Taxonomy" id="1005928"/>
    <lineage>
        <taxon>Bacteria</taxon>
        <taxon>Pseudomonadati</taxon>
        <taxon>Pseudomonadota</taxon>
        <taxon>Alphaproteobacteria</taxon>
        <taxon>Rhodobacterales</taxon>
        <taxon>Roseobacteraceae</taxon>
        <taxon>Roseovarius</taxon>
    </lineage>
</organism>
<dbReference type="AlphaFoldDB" id="A0A1I4ZE31"/>
<dbReference type="Gene3D" id="3.40.50.720">
    <property type="entry name" value="NAD(P)-binding Rossmann-like Domain"/>
    <property type="match status" value="1"/>
</dbReference>
<dbReference type="GO" id="GO:0044877">
    <property type="term" value="F:protein-containing complex binding"/>
    <property type="evidence" value="ECO:0007669"/>
    <property type="project" value="TreeGrafter"/>
</dbReference>
<proteinExistence type="predicted"/>
<dbReference type="PANTHER" id="PTHR12126:SF11">
    <property type="entry name" value="NADH DEHYDROGENASE [UBIQUINONE] 1 ALPHA SUBCOMPLEX SUBUNIT 9, MITOCHONDRIAL"/>
    <property type="match status" value="1"/>
</dbReference>
<evidence type="ECO:0000259" key="1">
    <source>
        <dbReference type="Pfam" id="PF01370"/>
    </source>
</evidence>
<dbReference type="PANTHER" id="PTHR12126">
    <property type="entry name" value="NADH-UBIQUINONE OXIDOREDUCTASE 39 KDA SUBUNIT-RELATED"/>
    <property type="match status" value="1"/>
</dbReference>
<dbReference type="RefSeq" id="WP_177193777.1">
    <property type="nucleotide sequence ID" value="NZ_FOVP01000003.1"/>
</dbReference>
<dbReference type="SUPFAM" id="SSF51735">
    <property type="entry name" value="NAD(P)-binding Rossmann-fold domains"/>
    <property type="match status" value="1"/>
</dbReference>
<dbReference type="InterPro" id="IPR036291">
    <property type="entry name" value="NAD(P)-bd_dom_sf"/>
</dbReference>
<dbReference type="Proteomes" id="UP000198599">
    <property type="component" value="Unassembled WGS sequence"/>
</dbReference>
<accession>A0A1I4ZE31</accession>
<name>A0A1I4ZE31_9RHOB</name>
<dbReference type="EMBL" id="FOVP01000003">
    <property type="protein sequence ID" value="SFN48534.1"/>
    <property type="molecule type" value="Genomic_DNA"/>
</dbReference>
<keyword evidence="3" id="KW-1185">Reference proteome</keyword>
<evidence type="ECO:0000313" key="3">
    <source>
        <dbReference type="Proteomes" id="UP000198599"/>
    </source>
</evidence>